<dbReference type="InterPro" id="IPR027417">
    <property type="entry name" value="P-loop_NTPase"/>
</dbReference>
<dbReference type="EMBL" id="JACSPZ010000001">
    <property type="protein sequence ID" value="MBD8035203.1"/>
    <property type="molecule type" value="Genomic_DNA"/>
</dbReference>
<comment type="caution">
    <text evidence="7">The sequence shown here is derived from an EMBL/GenBank/DDBJ whole genome shotgun (WGS) entry which is preliminary data.</text>
</comment>
<dbReference type="InterPro" id="IPR004589">
    <property type="entry name" value="DNA_helicase_ATP-dep_RecQ"/>
</dbReference>
<feature type="domain" description="Helicase ATP-binding" evidence="5">
    <location>
        <begin position="24"/>
        <end position="191"/>
    </location>
</feature>
<dbReference type="Pfam" id="PF00270">
    <property type="entry name" value="DEAD"/>
    <property type="match status" value="1"/>
</dbReference>
<evidence type="ECO:0000259" key="5">
    <source>
        <dbReference type="PROSITE" id="PS51192"/>
    </source>
</evidence>
<dbReference type="SUPFAM" id="SSF52540">
    <property type="entry name" value="P-loop containing nucleoside triphosphate hydrolases"/>
    <property type="match status" value="1"/>
</dbReference>
<dbReference type="PROSITE" id="PS51194">
    <property type="entry name" value="HELICASE_CTER"/>
    <property type="match status" value="1"/>
</dbReference>
<evidence type="ECO:0000313" key="8">
    <source>
        <dbReference type="Proteomes" id="UP000619101"/>
    </source>
</evidence>
<dbReference type="SMART" id="SM00487">
    <property type="entry name" value="DEXDc"/>
    <property type="match status" value="1"/>
</dbReference>
<keyword evidence="4" id="KW-0067">ATP-binding</keyword>
<dbReference type="InterPro" id="IPR001650">
    <property type="entry name" value="Helicase_C-like"/>
</dbReference>
<keyword evidence="8" id="KW-1185">Reference proteome</keyword>
<name>A0ABR8XTD7_9BACL</name>
<dbReference type="CDD" id="cd17920">
    <property type="entry name" value="DEXHc_RecQ"/>
    <property type="match status" value="1"/>
</dbReference>
<dbReference type="RefSeq" id="WP_191698193.1">
    <property type="nucleotide sequence ID" value="NZ_JACSPZ010000001.1"/>
</dbReference>
<keyword evidence="3 7" id="KW-0347">Helicase</keyword>
<dbReference type="PANTHER" id="PTHR13710:SF84">
    <property type="entry name" value="ATP-DEPENDENT DNA HELICASE RECS-RELATED"/>
    <property type="match status" value="1"/>
</dbReference>
<proteinExistence type="predicted"/>
<dbReference type="Gene3D" id="3.40.50.300">
    <property type="entry name" value="P-loop containing nucleotide triphosphate hydrolases"/>
    <property type="match status" value="2"/>
</dbReference>
<accession>A0ABR8XTD7</accession>
<dbReference type="SMART" id="SM00490">
    <property type="entry name" value="HELICc"/>
    <property type="match status" value="1"/>
</dbReference>
<dbReference type="PROSITE" id="PS51192">
    <property type="entry name" value="HELICASE_ATP_BIND_1"/>
    <property type="match status" value="1"/>
</dbReference>
<sequence>MNLQAALKQYFGYDAFRPGQEEIIGNILKGKDVVAILPTGMGKSLCYQLPGYLFQKPVLIVSPLLSLMQDQVDQLKQMGEKRVVALNSFLTMEQKKYALHFLQEYRFIFISPEMLLQPQVKARIQEIELSLIVADEAHCISQWGFDFRPDYLRIGEVLPQSNRPPILALSATATDTVLRDIKSYLKMDEPFQYMHTVNRENIHLVKKVFTHREEKIEWIIEHVKSTAGPGIIYTQSRAKAEAISLQLIQQNVAAAAYHAGKEAQDRQFIQQQFLAGKLEWIVATNAFGMGIHKENVRQVIHETMPATLSNYMQEIGRAGRDGDSAVAFLLYCDGDEQFAKFIATEDLPKEVHIERFMQTVAAGQQPESLLTNGELSEVVFRVLSYWLARESPEKVKSRMQNMQLKKFEEVELVLKLISLEECMRRQVVRYFGQHLIEQQENCCTNCGIELSNLVQKRDLSKGTVKMTNWQQRLDKLLLRNL</sequence>
<evidence type="ECO:0000256" key="3">
    <source>
        <dbReference type="ARBA" id="ARBA00022806"/>
    </source>
</evidence>
<dbReference type="PANTHER" id="PTHR13710">
    <property type="entry name" value="DNA HELICASE RECQ FAMILY MEMBER"/>
    <property type="match status" value="1"/>
</dbReference>
<keyword evidence="1" id="KW-0547">Nucleotide-binding</keyword>
<dbReference type="InterPro" id="IPR011545">
    <property type="entry name" value="DEAD/DEAH_box_helicase_dom"/>
</dbReference>
<evidence type="ECO:0000256" key="4">
    <source>
        <dbReference type="ARBA" id="ARBA00022840"/>
    </source>
</evidence>
<dbReference type="InterPro" id="IPR014001">
    <property type="entry name" value="Helicase_ATP-bd"/>
</dbReference>
<dbReference type="Proteomes" id="UP000619101">
    <property type="component" value="Unassembled WGS sequence"/>
</dbReference>
<evidence type="ECO:0000256" key="1">
    <source>
        <dbReference type="ARBA" id="ARBA00022741"/>
    </source>
</evidence>
<evidence type="ECO:0000259" key="6">
    <source>
        <dbReference type="PROSITE" id="PS51194"/>
    </source>
</evidence>
<reference evidence="7 8" key="1">
    <citation type="submission" date="2020-08" db="EMBL/GenBank/DDBJ databases">
        <title>A Genomic Blueprint of the Chicken Gut Microbiome.</title>
        <authorList>
            <person name="Gilroy R."/>
            <person name="Ravi A."/>
            <person name="Getino M."/>
            <person name="Pursley I."/>
            <person name="Horton D.L."/>
            <person name="Alikhan N.-F."/>
            <person name="Baker D."/>
            <person name="Gharbi K."/>
            <person name="Hall N."/>
            <person name="Watson M."/>
            <person name="Adriaenssens E.M."/>
            <person name="Foster-Nyarko E."/>
            <person name="Jarju S."/>
            <person name="Secka A."/>
            <person name="Antonio M."/>
            <person name="Oren A."/>
            <person name="Chaudhuri R."/>
            <person name="La Ragione R.M."/>
            <person name="Hildebrand F."/>
            <person name="Pallen M.J."/>
        </authorList>
    </citation>
    <scope>NUCLEOTIDE SEQUENCE [LARGE SCALE GENOMIC DNA]</scope>
    <source>
        <strain evidence="7 8">A46</strain>
    </source>
</reference>
<organism evidence="7 8">
    <name type="scientific">Solibacillus faecavium</name>
    <dbReference type="NCBI Taxonomy" id="2762221"/>
    <lineage>
        <taxon>Bacteria</taxon>
        <taxon>Bacillati</taxon>
        <taxon>Bacillota</taxon>
        <taxon>Bacilli</taxon>
        <taxon>Bacillales</taxon>
        <taxon>Caryophanaceae</taxon>
        <taxon>Solibacillus</taxon>
    </lineage>
</organism>
<gene>
    <name evidence="7" type="ORF">H9635_00535</name>
</gene>
<keyword evidence="2" id="KW-0378">Hydrolase</keyword>
<dbReference type="NCBIfam" id="TIGR00614">
    <property type="entry name" value="recQ_fam"/>
    <property type="match status" value="1"/>
</dbReference>
<feature type="domain" description="Helicase C-terminal" evidence="6">
    <location>
        <begin position="215"/>
        <end position="364"/>
    </location>
</feature>
<evidence type="ECO:0000313" key="7">
    <source>
        <dbReference type="EMBL" id="MBD8035203.1"/>
    </source>
</evidence>
<dbReference type="GO" id="GO:0004386">
    <property type="term" value="F:helicase activity"/>
    <property type="evidence" value="ECO:0007669"/>
    <property type="project" value="UniProtKB-KW"/>
</dbReference>
<evidence type="ECO:0000256" key="2">
    <source>
        <dbReference type="ARBA" id="ARBA00022801"/>
    </source>
</evidence>
<protein>
    <submittedName>
        <fullName evidence="7">ATP-dependent DNA helicase RecQ</fullName>
    </submittedName>
</protein>
<dbReference type="Pfam" id="PF00271">
    <property type="entry name" value="Helicase_C"/>
    <property type="match status" value="1"/>
</dbReference>